<accession>A0A9X3MYG4</accession>
<evidence type="ECO:0000256" key="1">
    <source>
        <dbReference type="ARBA" id="ARBA00022741"/>
    </source>
</evidence>
<dbReference type="InterPro" id="IPR041664">
    <property type="entry name" value="AAA_16"/>
</dbReference>
<gene>
    <name evidence="4" type="ORF">OM076_25645</name>
</gene>
<feature type="non-terminal residue" evidence="4">
    <location>
        <position position="391"/>
    </location>
</feature>
<dbReference type="PANTHER" id="PTHR16305">
    <property type="entry name" value="TESTICULAR SOLUBLE ADENYLYL CYCLASE"/>
    <property type="match status" value="1"/>
</dbReference>
<keyword evidence="5" id="KW-1185">Reference proteome</keyword>
<protein>
    <submittedName>
        <fullName evidence="4">ATP-binding protein</fullName>
    </submittedName>
</protein>
<dbReference type="AlphaFoldDB" id="A0A9X3MYG4"/>
<dbReference type="Pfam" id="PF13191">
    <property type="entry name" value="AAA_16"/>
    <property type="match status" value="1"/>
</dbReference>
<evidence type="ECO:0000259" key="3">
    <source>
        <dbReference type="Pfam" id="PF13191"/>
    </source>
</evidence>
<dbReference type="EMBL" id="JAPDOD010000026">
    <property type="protein sequence ID" value="MDA0163683.1"/>
    <property type="molecule type" value="Genomic_DNA"/>
</dbReference>
<dbReference type="GO" id="GO:0005737">
    <property type="term" value="C:cytoplasm"/>
    <property type="evidence" value="ECO:0007669"/>
    <property type="project" value="TreeGrafter"/>
</dbReference>
<keyword evidence="1" id="KW-0547">Nucleotide-binding</keyword>
<evidence type="ECO:0000256" key="2">
    <source>
        <dbReference type="ARBA" id="ARBA00022840"/>
    </source>
</evidence>
<evidence type="ECO:0000313" key="5">
    <source>
        <dbReference type="Proteomes" id="UP001149140"/>
    </source>
</evidence>
<dbReference type="RefSeq" id="WP_270042929.1">
    <property type="nucleotide sequence ID" value="NZ_JAPDOD010000026.1"/>
</dbReference>
<feature type="domain" description="Orc1-like AAA ATPase" evidence="3">
    <location>
        <begin position="2"/>
        <end position="151"/>
    </location>
</feature>
<dbReference type="Gene3D" id="3.40.50.300">
    <property type="entry name" value="P-loop containing nucleotide triphosphate hydrolases"/>
    <property type="match status" value="1"/>
</dbReference>
<name>A0A9X3MYG4_9ACTN</name>
<sequence length="391" mass="41264">MVGRKDERARLKALLDAAREGRSGALLLHGPPGIGKTELLRDAVEHATGFRLLRVRGIQSESDIPYAGLAELVTPLLSHLEEIPEVQALAIRGALALGPATPGDRFTVPAGLLSLLARAADESPVLVVLDDTQWLDEPSLEAFLFAGRRLGQEGIAMLGAIRDDAPTRDVPWLERLPVEPLDDREARGLLAGYVAPAVADRLIATAAGNPLALLEIPGLLSAGQLAGREPLEDPLRPGTNVERAFAAAVSALPERTRRALLLAAAASTRRVDAIARGLTAAELSLTDLEPAEAARIVVLADAELEFRHPLLRSTVYYSASLPERRAVHAALADATDSAERAWHLAACAVAPDESVAAALERAALDARGRGAHATAARDLGRAAQLTPDAEP</sequence>
<dbReference type="GO" id="GO:0004016">
    <property type="term" value="F:adenylate cyclase activity"/>
    <property type="evidence" value="ECO:0007669"/>
    <property type="project" value="TreeGrafter"/>
</dbReference>
<dbReference type="Proteomes" id="UP001149140">
    <property type="component" value="Unassembled WGS sequence"/>
</dbReference>
<reference evidence="4" key="1">
    <citation type="submission" date="2022-10" db="EMBL/GenBank/DDBJ databases">
        <title>The WGS of Solirubrobacter ginsenosidimutans DSM 21036.</title>
        <authorList>
            <person name="Jiang Z."/>
        </authorList>
    </citation>
    <scope>NUCLEOTIDE SEQUENCE</scope>
    <source>
        <strain evidence="4">DSM 21036</strain>
    </source>
</reference>
<dbReference type="GO" id="GO:0005524">
    <property type="term" value="F:ATP binding"/>
    <property type="evidence" value="ECO:0007669"/>
    <property type="project" value="UniProtKB-KW"/>
</dbReference>
<dbReference type="InterPro" id="IPR027417">
    <property type="entry name" value="P-loop_NTPase"/>
</dbReference>
<comment type="caution">
    <text evidence="4">The sequence shown here is derived from an EMBL/GenBank/DDBJ whole genome shotgun (WGS) entry which is preliminary data.</text>
</comment>
<organism evidence="4 5">
    <name type="scientific">Solirubrobacter ginsenosidimutans</name>
    <dbReference type="NCBI Taxonomy" id="490573"/>
    <lineage>
        <taxon>Bacteria</taxon>
        <taxon>Bacillati</taxon>
        <taxon>Actinomycetota</taxon>
        <taxon>Thermoleophilia</taxon>
        <taxon>Solirubrobacterales</taxon>
        <taxon>Solirubrobacteraceae</taxon>
        <taxon>Solirubrobacter</taxon>
    </lineage>
</organism>
<evidence type="ECO:0000313" key="4">
    <source>
        <dbReference type="EMBL" id="MDA0163683.1"/>
    </source>
</evidence>
<dbReference type="PANTHER" id="PTHR16305:SF35">
    <property type="entry name" value="TRANSCRIPTIONAL ACTIVATOR DOMAIN"/>
    <property type="match status" value="1"/>
</dbReference>
<keyword evidence="2 4" id="KW-0067">ATP-binding</keyword>
<dbReference type="SUPFAM" id="SSF52540">
    <property type="entry name" value="P-loop containing nucleoside triphosphate hydrolases"/>
    <property type="match status" value="1"/>
</dbReference>
<proteinExistence type="predicted"/>